<dbReference type="InterPro" id="IPR008927">
    <property type="entry name" value="6-PGluconate_DH-like_C_sf"/>
</dbReference>
<gene>
    <name evidence="3" type="ORF">B5P46_20315</name>
</gene>
<dbReference type="Gene3D" id="1.10.1040.10">
    <property type="entry name" value="N-(1-d-carboxylethyl)-l-norvaline Dehydrogenase, domain 2"/>
    <property type="match status" value="1"/>
</dbReference>
<reference evidence="3 4" key="1">
    <citation type="submission" date="2017-03" db="EMBL/GenBank/DDBJ databases">
        <authorList>
            <person name="Safronova V.I."/>
            <person name="Sazanova A.L."/>
            <person name="Chirak E.R."/>
        </authorList>
    </citation>
    <scope>NUCLEOTIDE SEQUENCE [LARGE SCALE GENOMIC DNA]</scope>
    <source>
        <strain evidence="3 4">Tri-43</strain>
    </source>
</reference>
<dbReference type="Pfam" id="PF09130">
    <property type="entry name" value="DUF1932"/>
    <property type="match status" value="1"/>
</dbReference>
<dbReference type="SUPFAM" id="SSF51735">
    <property type="entry name" value="NAD(P)-binding Rossmann-fold domains"/>
    <property type="match status" value="1"/>
</dbReference>
<evidence type="ECO:0000259" key="1">
    <source>
        <dbReference type="Pfam" id="PF03446"/>
    </source>
</evidence>
<protein>
    <submittedName>
        <fullName evidence="3">3-hydroxyisobutyrate dehydrogenase</fullName>
    </submittedName>
</protein>
<evidence type="ECO:0000313" key="3">
    <source>
        <dbReference type="EMBL" id="RXT24242.1"/>
    </source>
</evidence>
<evidence type="ECO:0000313" key="4">
    <source>
        <dbReference type="Proteomes" id="UP000290767"/>
    </source>
</evidence>
<dbReference type="InterPro" id="IPR013328">
    <property type="entry name" value="6PGD_dom2"/>
</dbReference>
<comment type="caution">
    <text evidence="3">The sequence shown here is derived from an EMBL/GenBank/DDBJ whole genome shotgun (WGS) entry which is preliminary data.</text>
</comment>
<organism evidence="3 4">
    <name type="scientific">Rhizobium leguminosarum</name>
    <dbReference type="NCBI Taxonomy" id="384"/>
    <lineage>
        <taxon>Bacteria</taxon>
        <taxon>Pseudomonadati</taxon>
        <taxon>Pseudomonadota</taxon>
        <taxon>Alphaproteobacteria</taxon>
        <taxon>Hyphomicrobiales</taxon>
        <taxon>Rhizobiaceae</taxon>
        <taxon>Rhizobium/Agrobacterium group</taxon>
        <taxon>Rhizobium</taxon>
    </lineage>
</organism>
<dbReference type="Proteomes" id="UP000290767">
    <property type="component" value="Unassembled WGS sequence"/>
</dbReference>
<dbReference type="EMBL" id="MZMU01000012">
    <property type="protein sequence ID" value="RXT24242.1"/>
    <property type="molecule type" value="Genomic_DNA"/>
</dbReference>
<dbReference type="RefSeq" id="WP_129420313.1">
    <property type="nucleotide sequence ID" value="NZ_MZMU01000012.1"/>
</dbReference>
<dbReference type="Gene3D" id="3.40.50.720">
    <property type="entry name" value="NAD(P)-binding Rossmann-like Domain"/>
    <property type="match status" value="1"/>
</dbReference>
<accession>A0A4Q1TYH8</accession>
<dbReference type="AlphaFoldDB" id="A0A4Q1TYH8"/>
<dbReference type="Pfam" id="PF03446">
    <property type="entry name" value="NAD_binding_2"/>
    <property type="match status" value="1"/>
</dbReference>
<dbReference type="InterPro" id="IPR015814">
    <property type="entry name" value="Pgluconate_DH_NAD-bd_C"/>
</dbReference>
<dbReference type="GO" id="GO:0050661">
    <property type="term" value="F:NADP binding"/>
    <property type="evidence" value="ECO:0007669"/>
    <property type="project" value="InterPro"/>
</dbReference>
<name>A0A4Q1TYH8_RHILE</name>
<dbReference type="SUPFAM" id="SSF48179">
    <property type="entry name" value="6-phosphogluconate dehydrogenase C-terminal domain-like"/>
    <property type="match status" value="1"/>
</dbReference>
<proteinExistence type="predicted"/>
<dbReference type="InterPro" id="IPR036291">
    <property type="entry name" value="NAD(P)-bd_dom_sf"/>
</dbReference>
<evidence type="ECO:0000259" key="2">
    <source>
        <dbReference type="Pfam" id="PF09130"/>
    </source>
</evidence>
<sequence>MSAIATIGFGEAAQAFVSGWISENGAASPGRISTFDIKVEDPSLRGDLLRACSDLGVDCAEIPGQALAGAGTVFSLVTADRSLEAAARAAEFLDRDALYLDCNSCSPATKAAAAKLVEAAGAIYVDVAVMSPVHPARHRTPLLISGSQADRAQRVLLDLGMKVQTAGNEVGQASSIKMLRSVMIKGFEALTAECLLAARRAGVEKAVLASLQASDPGMDWTARAAYNLERMMAHGRRRAAEMQEVAATLRELGLPDRMASATTDWQRQIGELDIRTEENSLEARADAILERNLT</sequence>
<dbReference type="InterPro" id="IPR006115">
    <property type="entry name" value="6PGDH_NADP-bd"/>
</dbReference>
<feature type="domain" description="Phosphogluconate dehydrogenase NAD-binding putative C-terminal" evidence="2">
    <location>
        <begin position="198"/>
        <end position="268"/>
    </location>
</feature>
<feature type="domain" description="6-phosphogluconate dehydrogenase NADP-binding" evidence="1">
    <location>
        <begin position="55"/>
        <end position="164"/>
    </location>
</feature>